<dbReference type="PANTHER" id="PTHR11895:SF7">
    <property type="entry name" value="GLUTAMYL-TRNA(GLN) AMIDOTRANSFERASE SUBUNIT A, MITOCHONDRIAL"/>
    <property type="match status" value="1"/>
</dbReference>
<gene>
    <name evidence="6" type="ORF">FGL95_17845</name>
</gene>
<dbReference type="EMBL" id="VCQU01000006">
    <property type="protein sequence ID" value="NMN96903.1"/>
    <property type="molecule type" value="Genomic_DNA"/>
</dbReference>
<evidence type="ECO:0000256" key="4">
    <source>
        <dbReference type="SAM" id="MobiDB-lite"/>
    </source>
</evidence>
<dbReference type="InterPro" id="IPR000120">
    <property type="entry name" value="Amidase"/>
</dbReference>
<dbReference type="AlphaFoldDB" id="A0A848KDD2"/>
<dbReference type="Proteomes" id="UP000535543">
    <property type="component" value="Unassembled WGS sequence"/>
</dbReference>
<reference evidence="6 7" key="1">
    <citation type="submission" date="2019-05" db="EMBL/GenBank/DDBJ databases">
        <authorList>
            <person name="Lee S.D."/>
        </authorList>
    </citation>
    <scope>NUCLEOTIDE SEQUENCE [LARGE SCALE GENOMIC DNA]</scope>
    <source>
        <strain evidence="6 7">YC2-7</strain>
    </source>
</reference>
<organism evidence="6 7">
    <name type="scientific">Antrihabitans stalactiti</name>
    <dbReference type="NCBI Taxonomy" id="2584121"/>
    <lineage>
        <taxon>Bacteria</taxon>
        <taxon>Bacillati</taxon>
        <taxon>Actinomycetota</taxon>
        <taxon>Actinomycetes</taxon>
        <taxon>Mycobacteriales</taxon>
        <taxon>Nocardiaceae</taxon>
        <taxon>Antrihabitans</taxon>
    </lineage>
</organism>
<protein>
    <recommendedName>
        <fullName evidence="3">amidase</fullName>
        <ecNumber evidence="3">3.5.1.4</ecNumber>
    </recommendedName>
</protein>
<comment type="similarity">
    <text evidence="2">Belongs to the amidase family.</text>
</comment>
<evidence type="ECO:0000313" key="6">
    <source>
        <dbReference type="EMBL" id="NMN96903.1"/>
    </source>
</evidence>
<dbReference type="Gene3D" id="3.90.1300.10">
    <property type="entry name" value="Amidase signature (AS) domain"/>
    <property type="match status" value="1"/>
</dbReference>
<evidence type="ECO:0000256" key="3">
    <source>
        <dbReference type="ARBA" id="ARBA00012922"/>
    </source>
</evidence>
<comment type="caution">
    <text evidence="6">The sequence shown here is derived from an EMBL/GenBank/DDBJ whole genome shotgun (WGS) entry which is preliminary data.</text>
</comment>
<dbReference type="PANTHER" id="PTHR11895">
    <property type="entry name" value="TRANSAMIDASE"/>
    <property type="match status" value="1"/>
</dbReference>
<dbReference type="InterPro" id="IPR036928">
    <property type="entry name" value="AS_sf"/>
</dbReference>
<dbReference type="RefSeq" id="WP_169589315.1">
    <property type="nucleotide sequence ID" value="NZ_VCQU01000006.1"/>
</dbReference>
<proteinExistence type="inferred from homology"/>
<evidence type="ECO:0000256" key="1">
    <source>
        <dbReference type="ARBA" id="ARBA00001311"/>
    </source>
</evidence>
<sequence>MEIDLAFTAAQIAADVRSGRRNPSDAVREALARIEKLDGQVGAFVHVRAAEALAEAEKLAGRADLATLPLAGVPVAIKENLAVTGVPTRSGSRATSAEPPTSDHEVVARVRAAGAIVVGTTAMPELGIFGTTDSSTQITRNPWNPDRSAGGSSGGSAAAVAAGMVPIAVGNDGMGSVRLPAACCGVVGLKPGAGLVPAGVGVNDWLGMAENGPLATTVDDVALLASVLADRRELSGVPDIGKVRIGLAVGSPIAFLRVDRHWLAAARTAASVLVSAGHLVETTQLPYPANPLGMIARWTESVAADAEGLDAKLLQKRSRWHAALGRISRKIGLFKLDQVVALNAKLEEFFADYDVVLTPTLLQSPPAAERWSEKSWLANIWSNAKYGAFAPLWNFVGLPAASVPVGIHPVSKTPLAVQIAGPRGAEARILALAAQLEQRNPWVRTAPL</sequence>
<feature type="domain" description="Amidase" evidence="5">
    <location>
        <begin position="25"/>
        <end position="430"/>
    </location>
</feature>
<dbReference type="GO" id="GO:0004040">
    <property type="term" value="F:amidase activity"/>
    <property type="evidence" value="ECO:0007669"/>
    <property type="project" value="UniProtKB-EC"/>
</dbReference>
<keyword evidence="7" id="KW-1185">Reference proteome</keyword>
<dbReference type="InterPro" id="IPR023631">
    <property type="entry name" value="Amidase_dom"/>
</dbReference>
<dbReference type="EC" id="3.5.1.4" evidence="3"/>
<dbReference type="Pfam" id="PF01425">
    <property type="entry name" value="Amidase"/>
    <property type="match status" value="1"/>
</dbReference>
<name>A0A848KDD2_9NOCA</name>
<reference evidence="6 7" key="2">
    <citation type="submission" date="2020-06" db="EMBL/GenBank/DDBJ databases">
        <title>Antribacter stalactiti gen. nov., sp. nov., a new member of the family Nacardiaceae isolated from a cave.</title>
        <authorList>
            <person name="Kim I.S."/>
        </authorList>
    </citation>
    <scope>NUCLEOTIDE SEQUENCE [LARGE SCALE GENOMIC DNA]</scope>
    <source>
        <strain evidence="6 7">YC2-7</strain>
    </source>
</reference>
<accession>A0A848KDD2</accession>
<dbReference type="SUPFAM" id="SSF75304">
    <property type="entry name" value="Amidase signature (AS) enzymes"/>
    <property type="match status" value="1"/>
</dbReference>
<comment type="catalytic activity">
    <reaction evidence="1">
        <text>a monocarboxylic acid amide + H2O = a monocarboxylate + NH4(+)</text>
        <dbReference type="Rhea" id="RHEA:12020"/>
        <dbReference type="ChEBI" id="CHEBI:15377"/>
        <dbReference type="ChEBI" id="CHEBI:28938"/>
        <dbReference type="ChEBI" id="CHEBI:35757"/>
        <dbReference type="ChEBI" id="CHEBI:83628"/>
        <dbReference type="EC" id="3.5.1.4"/>
    </reaction>
</comment>
<evidence type="ECO:0000313" key="7">
    <source>
        <dbReference type="Proteomes" id="UP000535543"/>
    </source>
</evidence>
<evidence type="ECO:0000259" key="5">
    <source>
        <dbReference type="Pfam" id="PF01425"/>
    </source>
</evidence>
<feature type="compositionally biased region" description="Polar residues" evidence="4">
    <location>
        <begin position="133"/>
        <end position="142"/>
    </location>
</feature>
<evidence type="ECO:0000256" key="2">
    <source>
        <dbReference type="ARBA" id="ARBA00009199"/>
    </source>
</evidence>
<feature type="region of interest" description="Disordered" evidence="4">
    <location>
        <begin position="133"/>
        <end position="155"/>
    </location>
</feature>